<dbReference type="GO" id="GO:0030866">
    <property type="term" value="P:cortical actin cytoskeleton organization"/>
    <property type="evidence" value="ECO:0007669"/>
    <property type="project" value="TreeGrafter"/>
</dbReference>
<dbReference type="InterPro" id="IPR014768">
    <property type="entry name" value="GBD/FH3_dom"/>
</dbReference>
<dbReference type="GO" id="GO:0051015">
    <property type="term" value="F:actin filament binding"/>
    <property type="evidence" value="ECO:0007669"/>
    <property type="project" value="TreeGrafter"/>
</dbReference>
<dbReference type="OrthoDB" id="1668162at2759"/>
<dbReference type="GO" id="GO:0008360">
    <property type="term" value="P:regulation of cell shape"/>
    <property type="evidence" value="ECO:0007669"/>
    <property type="project" value="TreeGrafter"/>
</dbReference>
<reference evidence="3 4" key="1">
    <citation type="journal article" date="2014" name="Genome Biol. Evol.">
        <title>The secreted proteins of Achlya hypogyna and Thraustotheca clavata identify the ancestral oomycete secretome and reveal gene acquisitions by horizontal gene transfer.</title>
        <authorList>
            <person name="Misner I."/>
            <person name="Blouin N."/>
            <person name="Leonard G."/>
            <person name="Richards T.A."/>
            <person name="Lane C.E."/>
        </authorList>
    </citation>
    <scope>NUCLEOTIDE SEQUENCE [LARGE SCALE GENOMIC DNA]</scope>
    <source>
        <strain evidence="3 4">ATCC 34112</strain>
    </source>
</reference>
<accession>A0A1V9ZVW0</accession>
<sequence>LRSIYSSTGSGQRALVFTVEVPERGPLGLDLKAPFRNGVQTRGAVVKGFRPNRHGKKGYIESTGKVKEKDILVQLHDTRVDDMPFDAIVDLAAQLQDNPMAWPLRLEFRREPEPVQEPELKGKGFSGFLRSASMSIPGLSSTAMASPMTGPSAPPATSVQDGTFQDKLNYFRGFFKEKQEKKTNIPPLPAPDIVNDMYRELLVKRNVPDDVLDELIRIETLENKWSIVWLARQHENDDNHQVYIDDAIKIAESLVELHWDSKGLQLLENLHRKISAGTAEWMDQFVVSYGLEYLTMKMPESSPYSIENHYKSFDKASRFCESLIRILLSLSHFANGIDSITSTLGLVERLALCFHTESTDVKKITLQVLGIICYNSAEGHDAVVESFTNYKEVKGEQVRFACLVEALKSTRYNLLFKEDVMIFINILVNKALEVDTRIEIRQDFFTLGISEYFEKIRNESITMYAKTNSKRPPRKDSPGTDYDLKSPFLERRGSMSRLQMTPLLSSAKSFTPSTPKLEPVLTPSKPALDEPLIPIDIPVSNIPSPVNESSDDDKLNEDDTWGSTLSDSDENDFQHDFEELT</sequence>
<keyword evidence="4" id="KW-1185">Reference proteome</keyword>
<feature type="compositionally biased region" description="Acidic residues" evidence="1">
    <location>
        <begin position="549"/>
        <end position="560"/>
    </location>
</feature>
<feature type="compositionally biased region" description="Basic and acidic residues" evidence="1">
    <location>
        <begin position="474"/>
        <end position="486"/>
    </location>
</feature>
<comment type="caution">
    <text evidence="3">The sequence shown here is derived from an EMBL/GenBank/DDBJ whole genome shotgun (WGS) entry which is preliminary data.</text>
</comment>
<evidence type="ECO:0000313" key="4">
    <source>
        <dbReference type="Proteomes" id="UP000243217"/>
    </source>
</evidence>
<dbReference type="Gene3D" id="1.25.10.10">
    <property type="entry name" value="Leucine-rich Repeat Variant"/>
    <property type="match status" value="1"/>
</dbReference>
<dbReference type="PROSITE" id="PS51232">
    <property type="entry name" value="GBD_FH3"/>
    <property type="match status" value="1"/>
</dbReference>
<evidence type="ECO:0000313" key="3">
    <source>
        <dbReference type="EMBL" id="OQS02152.1"/>
    </source>
</evidence>
<feature type="region of interest" description="Disordered" evidence="1">
    <location>
        <begin position="464"/>
        <end position="486"/>
    </location>
</feature>
<name>A0A1V9ZVW0_9STRA</name>
<dbReference type="Proteomes" id="UP000243217">
    <property type="component" value="Unassembled WGS sequence"/>
</dbReference>
<dbReference type="AlphaFoldDB" id="A0A1V9ZVW0"/>
<dbReference type="Pfam" id="PF06367">
    <property type="entry name" value="Drf_FH3"/>
    <property type="match status" value="1"/>
</dbReference>
<dbReference type="SMART" id="SM01139">
    <property type="entry name" value="Drf_FH3"/>
    <property type="match status" value="1"/>
</dbReference>
<dbReference type="GO" id="GO:0016477">
    <property type="term" value="P:cell migration"/>
    <property type="evidence" value="ECO:0007669"/>
    <property type="project" value="TreeGrafter"/>
</dbReference>
<evidence type="ECO:0000256" key="1">
    <source>
        <dbReference type="SAM" id="MobiDB-lite"/>
    </source>
</evidence>
<feature type="domain" description="GBD/FH3" evidence="2">
    <location>
        <begin position="186"/>
        <end position="562"/>
    </location>
</feature>
<dbReference type="SMART" id="SM01140">
    <property type="entry name" value="Drf_GBD"/>
    <property type="match status" value="1"/>
</dbReference>
<evidence type="ECO:0000259" key="2">
    <source>
        <dbReference type="PROSITE" id="PS51232"/>
    </source>
</evidence>
<dbReference type="InterPro" id="IPR010472">
    <property type="entry name" value="FH3_dom"/>
</dbReference>
<proteinExistence type="predicted"/>
<dbReference type="GO" id="GO:0005829">
    <property type="term" value="C:cytosol"/>
    <property type="evidence" value="ECO:0007669"/>
    <property type="project" value="TreeGrafter"/>
</dbReference>
<feature type="compositionally biased region" description="Basic and acidic residues" evidence="1">
    <location>
        <begin position="572"/>
        <end position="581"/>
    </location>
</feature>
<dbReference type="SUPFAM" id="SSF48371">
    <property type="entry name" value="ARM repeat"/>
    <property type="match status" value="1"/>
</dbReference>
<dbReference type="InterPro" id="IPR043592">
    <property type="entry name" value="FMNL_animal"/>
</dbReference>
<dbReference type="GO" id="GO:0031267">
    <property type="term" value="F:small GTPase binding"/>
    <property type="evidence" value="ECO:0007669"/>
    <property type="project" value="InterPro"/>
</dbReference>
<organism evidence="3 4">
    <name type="scientific">Thraustotheca clavata</name>
    <dbReference type="NCBI Taxonomy" id="74557"/>
    <lineage>
        <taxon>Eukaryota</taxon>
        <taxon>Sar</taxon>
        <taxon>Stramenopiles</taxon>
        <taxon>Oomycota</taxon>
        <taxon>Saprolegniomycetes</taxon>
        <taxon>Saprolegniales</taxon>
        <taxon>Achlyaceae</taxon>
        <taxon>Thraustotheca</taxon>
    </lineage>
</organism>
<feature type="region of interest" description="Disordered" evidence="1">
    <location>
        <begin position="507"/>
        <end position="581"/>
    </location>
</feature>
<dbReference type="InterPro" id="IPR011989">
    <property type="entry name" value="ARM-like"/>
</dbReference>
<dbReference type="PANTHER" id="PTHR45857">
    <property type="entry name" value="FORMIN-LIKE PROTEIN"/>
    <property type="match status" value="1"/>
</dbReference>
<protein>
    <submittedName>
        <fullName evidence="3">Formin-homology 2 domain-containing protein</fullName>
    </submittedName>
</protein>
<feature type="non-terminal residue" evidence="3">
    <location>
        <position position="1"/>
    </location>
</feature>
<dbReference type="InterPro" id="IPR010473">
    <property type="entry name" value="GTPase-bd"/>
</dbReference>
<gene>
    <name evidence="3" type="ORF">THRCLA_21495</name>
</gene>
<dbReference type="PANTHER" id="PTHR45857:SF4">
    <property type="entry name" value="FORMIN-LIKE PROTEIN"/>
    <property type="match status" value="1"/>
</dbReference>
<dbReference type="EMBL" id="JNBS01001228">
    <property type="protein sequence ID" value="OQS02152.1"/>
    <property type="molecule type" value="Genomic_DNA"/>
</dbReference>
<dbReference type="InterPro" id="IPR016024">
    <property type="entry name" value="ARM-type_fold"/>
</dbReference>
<dbReference type="STRING" id="74557.A0A1V9ZVW0"/>